<dbReference type="CDD" id="cd16376">
    <property type="entry name" value="Avd_like"/>
    <property type="match status" value="1"/>
</dbReference>
<organism evidence="2 3">
    <name type="scientific">candidate division CSSED10-310 bacterium</name>
    <dbReference type="NCBI Taxonomy" id="2855610"/>
    <lineage>
        <taxon>Bacteria</taxon>
        <taxon>Bacteria division CSSED10-310</taxon>
    </lineage>
</organism>
<name>A0ABV6Z340_UNCC1</name>
<dbReference type="Pfam" id="PF22296">
    <property type="entry name" value="bAvd"/>
    <property type="match status" value="1"/>
</dbReference>
<accession>A0ABV6Z340</accession>
<dbReference type="Proteomes" id="UP001594351">
    <property type="component" value="Unassembled WGS sequence"/>
</dbReference>
<dbReference type="InterPro" id="IPR055360">
    <property type="entry name" value="bAvd"/>
</dbReference>
<comment type="caution">
    <text evidence="2">The sequence shown here is derived from an EMBL/GenBank/DDBJ whole genome shotgun (WGS) entry which is preliminary data.</text>
</comment>
<evidence type="ECO:0000313" key="2">
    <source>
        <dbReference type="EMBL" id="MFC1852877.1"/>
    </source>
</evidence>
<feature type="domain" description="bAvd-like" evidence="1">
    <location>
        <begin position="19"/>
        <end position="114"/>
    </location>
</feature>
<reference evidence="2 3" key="1">
    <citation type="submission" date="2024-09" db="EMBL/GenBank/DDBJ databases">
        <title>Laminarin stimulates single cell rates of sulfate reduction while oxygen inhibits transcriptomic activity in coastal marine sediment.</title>
        <authorList>
            <person name="Lindsay M."/>
            <person name="Orcutt B."/>
            <person name="Emerson D."/>
            <person name="Stepanauskas R."/>
            <person name="D'Angelo T."/>
        </authorList>
    </citation>
    <scope>NUCLEOTIDE SEQUENCE [LARGE SCALE GENOMIC DNA]</scope>
    <source>
        <strain evidence="2">SAG AM-311-K15</strain>
    </source>
</reference>
<gene>
    <name evidence="2" type="primary">avd</name>
    <name evidence="2" type="ORF">ACFL27_21980</name>
</gene>
<keyword evidence="3" id="KW-1185">Reference proteome</keyword>
<proteinExistence type="predicted"/>
<sequence>MTSPKRSHENLPLFILWSDFTLWLFERTEKFPKSVRLTLTIRLENYCLDIYEVIVEARYTRNRMPILKRMDLSLEKMRLLLRFAQQRKYLSMSSYEYAAKQLFEAGKMLGGWIKTGSRDETGHQTV</sequence>
<evidence type="ECO:0000313" key="3">
    <source>
        <dbReference type="Proteomes" id="UP001594351"/>
    </source>
</evidence>
<evidence type="ECO:0000259" key="1">
    <source>
        <dbReference type="Pfam" id="PF22296"/>
    </source>
</evidence>
<dbReference type="Gene3D" id="1.20.1440.60">
    <property type="entry name" value="23S rRNA-intervening sequence"/>
    <property type="match status" value="1"/>
</dbReference>
<dbReference type="InterPro" id="IPR036583">
    <property type="entry name" value="23S_rRNA_IVS_sf"/>
</dbReference>
<dbReference type="EMBL" id="JBHPBY010000382">
    <property type="protein sequence ID" value="MFC1852877.1"/>
    <property type="molecule type" value="Genomic_DNA"/>
</dbReference>
<dbReference type="NCBIfam" id="NF033474">
    <property type="entry name" value="DivGenRetAVD"/>
    <property type="match status" value="1"/>
</dbReference>
<protein>
    <submittedName>
        <fullName evidence="2">Diversity-generating retroelement protein Avd</fullName>
    </submittedName>
</protein>
<dbReference type="SUPFAM" id="SSF158446">
    <property type="entry name" value="IVS-encoded protein-like"/>
    <property type="match status" value="1"/>
</dbReference>